<protein>
    <submittedName>
        <fullName evidence="2">Quercetin dioxygenase-like cupin family protein</fullName>
    </submittedName>
</protein>
<dbReference type="SUPFAM" id="SSF51182">
    <property type="entry name" value="RmlC-like cupins"/>
    <property type="match status" value="1"/>
</dbReference>
<organism evidence="2 3">
    <name type="scientific">Acetoanaerobium pronyense</name>
    <dbReference type="NCBI Taxonomy" id="1482736"/>
    <lineage>
        <taxon>Bacteria</taxon>
        <taxon>Bacillati</taxon>
        <taxon>Bacillota</taxon>
        <taxon>Clostridia</taxon>
        <taxon>Peptostreptococcales</taxon>
        <taxon>Filifactoraceae</taxon>
        <taxon>Acetoanaerobium</taxon>
    </lineage>
</organism>
<gene>
    <name evidence="2" type="ORF">J2Z35_002559</name>
</gene>
<accession>A0ABS4KQ46</accession>
<evidence type="ECO:0000313" key="3">
    <source>
        <dbReference type="Proteomes" id="UP001314903"/>
    </source>
</evidence>
<dbReference type="Gene3D" id="2.60.120.10">
    <property type="entry name" value="Jelly Rolls"/>
    <property type="match status" value="1"/>
</dbReference>
<proteinExistence type="predicted"/>
<dbReference type="RefSeq" id="WP_209661788.1">
    <property type="nucleotide sequence ID" value="NZ_JAGGLI010000038.1"/>
</dbReference>
<dbReference type="PANTHER" id="PTHR37694:SF1">
    <property type="entry name" value="SLR8022 PROTEIN"/>
    <property type="match status" value="1"/>
</dbReference>
<dbReference type="EMBL" id="JAGGLI010000038">
    <property type="protein sequence ID" value="MBP2028729.1"/>
    <property type="molecule type" value="Genomic_DNA"/>
</dbReference>
<dbReference type="InterPro" id="IPR011051">
    <property type="entry name" value="RmlC_Cupin_sf"/>
</dbReference>
<sequence>MENQKFINHMPMGEVFKMAEQIDYEENKVASITLVKQSNLIVTLFSLYEGEEIGGHSSTGDAMVYILDGVAEITIGEDVHTVSKGEHIIMPANIRHALKAAKSFKMLLTVVKPS</sequence>
<dbReference type="InterPro" id="IPR013096">
    <property type="entry name" value="Cupin_2"/>
</dbReference>
<dbReference type="InterPro" id="IPR014710">
    <property type="entry name" value="RmlC-like_jellyroll"/>
</dbReference>
<evidence type="ECO:0000259" key="1">
    <source>
        <dbReference type="Pfam" id="PF07883"/>
    </source>
</evidence>
<name>A0ABS4KQ46_9FIRM</name>
<keyword evidence="3" id="KW-1185">Reference proteome</keyword>
<feature type="domain" description="Cupin type-2" evidence="1">
    <location>
        <begin position="45"/>
        <end position="109"/>
    </location>
</feature>
<reference evidence="2 3" key="1">
    <citation type="submission" date="2021-03" db="EMBL/GenBank/DDBJ databases">
        <title>Genomic Encyclopedia of Type Strains, Phase IV (KMG-IV): sequencing the most valuable type-strain genomes for metagenomic binning, comparative biology and taxonomic classification.</title>
        <authorList>
            <person name="Goeker M."/>
        </authorList>
    </citation>
    <scope>NUCLEOTIDE SEQUENCE [LARGE SCALE GENOMIC DNA]</scope>
    <source>
        <strain evidence="2 3">DSM 27512</strain>
    </source>
</reference>
<evidence type="ECO:0000313" key="2">
    <source>
        <dbReference type="EMBL" id="MBP2028729.1"/>
    </source>
</evidence>
<dbReference type="Pfam" id="PF07883">
    <property type="entry name" value="Cupin_2"/>
    <property type="match status" value="1"/>
</dbReference>
<dbReference type="CDD" id="cd02230">
    <property type="entry name" value="cupin_HP0902-like"/>
    <property type="match status" value="1"/>
</dbReference>
<dbReference type="PANTHER" id="PTHR37694">
    <property type="entry name" value="SLR8022 PROTEIN"/>
    <property type="match status" value="1"/>
</dbReference>
<dbReference type="Proteomes" id="UP001314903">
    <property type="component" value="Unassembled WGS sequence"/>
</dbReference>
<comment type="caution">
    <text evidence="2">The sequence shown here is derived from an EMBL/GenBank/DDBJ whole genome shotgun (WGS) entry which is preliminary data.</text>
</comment>